<dbReference type="GO" id="GO:0005509">
    <property type="term" value="F:calcium ion binding"/>
    <property type="evidence" value="ECO:0007669"/>
    <property type="project" value="InterPro"/>
</dbReference>
<evidence type="ECO:0000256" key="1">
    <source>
        <dbReference type="SAM" id="MobiDB-lite"/>
    </source>
</evidence>
<feature type="compositionally biased region" description="Polar residues" evidence="1">
    <location>
        <begin position="356"/>
        <end position="367"/>
    </location>
</feature>
<evidence type="ECO:0000259" key="2">
    <source>
        <dbReference type="PROSITE" id="PS50222"/>
    </source>
</evidence>
<feature type="region of interest" description="Disordered" evidence="1">
    <location>
        <begin position="1"/>
        <end position="27"/>
    </location>
</feature>
<dbReference type="PROSITE" id="PS50222">
    <property type="entry name" value="EF_HAND_2"/>
    <property type="match status" value="1"/>
</dbReference>
<protein>
    <recommendedName>
        <fullName evidence="2">EF-hand domain-containing protein</fullName>
    </recommendedName>
</protein>
<dbReference type="EMBL" id="CYKH01002033">
    <property type="protein sequence ID" value="CUG92352.1"/>
    <property type="molecule type" value="Genomic_DNA"/>
</dbReference>
<feature type="compositionally biased region" description="Basic residues" evidence="1">
    <location>
        <begin position="386"/>
        <end position="401"/>
    </location>
</feature>
<feature type="region of interest" description="Disordered" evidence="1">
    <location>
        <begin position="303"/>
        <end position="423"/>
    </location>
</feature>
<keyword evidence="4" id="KW-1185">Reference proteome</keyword>
<dbReference type="SUPFAM" id="SSF47473">
    <property type="entry name" value="EF-hand"/>
    <property type="match status" value="1"/>
</dbReference>
<accession>A0A0S4JQ84</accession>
<feature type="domain" description="EF-hand" evidence="2">
    <location>
        <begin position="196"/>
        <end position="231"/>
    </location>
</feature>
<gene>
    <name evidence="3" type="ORF">BSAL_36850</name>
</gene>
<dbReference type="InterPro" id="IPR002048">
    <property type="entry name" value="EF_hand_dom"/>
</dbReference>
<proteinExistence type="predicted"/>
<evidence type="ECO:0000313" key="3">
    <source>
        <dbReference type="EMBL" id="CUG92352.1"/>
    </source>
</evidence>
<evidence type="ECO:0000313" key="4">
    <source>
        <dbReference type="Proteomes" id="UP000051952"/>
    </source>
</evidence>
<dbReference type="Proteomes" id="UP000051952">
    <property type="component" value="Unassembled WGS sequence"/>
</dbReference>
<feature type="region of interest" description="Disordered" evidence="1">
    <location>
        <begin position="483"/>
        <end position="521"/>
    </location>
</feature>
<reference evidence="4" key="1">
    <citation type="submission" date="2015-09" db="EMBL/GenBank/DDBJ databases">
        <authorList>
            <consortium name="Pathogen Informatics"/>
        </authorList>
    </citation>
    <scope>NUCLEOTIDE SEQUENCE [LARGE SCALE GENOMIC DNA]</scope>
    <source>
        <strain evidence="4">Lake Konstanz</strain>
    </source>
</reference>
<name>A0A0S4JQ84_BODSA</name>
<dbReference type="AlphaFoldDB" id="A0A0S4JQ84"/>
<dbReference type="VEuPathDB" id="TriTrypDB:BSAL_36850"/>
<feature type="compositionally biased region" description="Polar residues" evidence="1">
    <location>
        <begin position="337"/>
        <end position="347"/>
    </location>
</feature>
<organism evidence="3 4">
    <name type="scientific">Bodo saltans</name>
    <name type="common">Flagellated protozoan</name>
    <dbReference type="NCBI Taxonomy" id="75058"/>
    <lineage>
        <taxon>Eukaryota</taxon>
        <taxon>Discoba</taxon>
        <taxon>Euglenozoa</taxon>
        <taxon>Kinetoplastea</taxon>
        <taxon>Metakinetoplastina</taxon>
        <taxon>Eubodonida</taxon>
        <taxon>Bodonidae</taxon>
        <taxon>Bodo</taxon>
    </lineage>
</organism>
<feature type="compositionally biased region" description="Gly residues" evidence="1">
    <location>
        <begin position="404"/>
        <end position="414"/>
    </location>
</feature>
<sequence length="521" mass="56456">MRSNRVMRPGTAPARPPPPPVGSLDKNKSVSFRRASFVNRHTSSSAASKGKSEDQLLDFSDVFSSMTLGPYQSLTTSELESIRSCWESIVVNKYRSTIESKDELLGMFQALNVNFLPEVEAQTLRLFASTQYRSRVEFDDFVNLVGQCKMLHLQHMKVNPQLCDDLVDAFVALGGQWDTKGSLDNDKMRRTIKQYDLKIDFDRFLETVDTDGNAEVDFDEFKMLVDESQSRQQPEDIDIAGEGSSATLIRQTSGNSFSVGLAEEVSPTLSDASSSAHHFQPTGSSSPHSMLLQAKQRKVIPTPLNQSDVDAGPSAELHHSSGGVSKHTSVADLGSTKMPSMQQQQRYPSVYHSGTHHSSTVDPSSPLTAAGSAGSGQWTASSTKKEHGHHPHHKHSHHHHGTGNPSGGGGGVKGAGSPTRSFDPLTRLAHKVASVVSRPSPSVAAEGELSIPKPLAVGTLYHELSKAITSVWDIASFRERCAQTMRSADRSGNDPQQASDHPTAPNSRPTSAGHDRFSAEV</sequence>
<feature type="region of interest" description="Disordered" evidence="1">
    <location>
        <begin position="268"/>
        <end position="288"/>
    </location>
</feature>
<feature type="non-terminal residue" evidence="3">
    <location>
        <position position="521"/>
    </location>
</feature>
<dbReference type="Gene3D" id="1.10.238.10">
    <property type="entry name" value="EF-hand"/>
    <property type="match status" value="1"/>
</dbReference>
<feature type="compositionally biased region" description="Basic and acidic residues" evidence="1">
    <location>
        <begin position="483"/>
        <end position="492"/>
    </location>
</feature>
<feature type="compositionally biased region" description="Polar residues" evidence="1">
    <location>
        <begin position="493"/>
        <end position="510"/>
    </location>
</feature>
<dbReference type="InterPro" id="IPR011992">
    <property type="entry name" value="EF-hand-dom_pair"/>
</dbReference>